<reference evidence="2 3" key="1">
    <citation type="journal article" date="2019" name="Nat. Ecol. Evol.">
        <title>Megaphylogeny resolves global patterns of mushroom evolution.</title>
        <authorList>
            <person name="Varga T."/>
            <person name="Krizsan K."/>
            <person name="Foldi C."/>
            <person name="Dima B."/>
            <person name="Sanchez-Garcia M."/>
            <person name="Sanchez-Ramirez S."/>
            <person name="Szollosi G.J."/>
            <person name="Szarkandi J.G."/>
            <person name="Papp V."/>
            <person name="Albert L."/>
            <person name="Andreopoulos W."/>
            <person name="Angelini C."/>
            <person name="Antonin V."/>
            <person name="Barry K.W."/>
            <person name="Bougher N.L."/>
            <person name="Buchanan P."/>
            <person name="Buyck B."/>
            <person name="Bense V."/>
            <person name="Catcheside P."/>
            <person name="Chovatia M."/>
            <person name="Cooper J."/>
            <person name="Damon W."/>
            <person name="Desjardin D."/>
            <person name="Finy P."/>
            <person name="Geml J."/>
            <person name="Haridas S."/>
            <person name="Hughes K."/>
            <person name="Justo A."/>
            <person name="Karasinski D."/>
            <person name="Kautmanova I."/>
            <person name="Kiss B."/>
            <person name="Kocsube S."/>
            <person name="Kotiranta H."/>
            <person name="LaButti K.M."/>
            <person name="Lechner B.E."/>
            <person name="Liimatainen K."/>
            <person name="Lipzen A."/>
            <person name="Lukacs Z."/>
            <person name="Mihaltcheva S."/>
            <person name="Morgado L.N."/>
            <person name="Niskanen T."/>
            <person name="Noordeloos M.E."/>
            <person name="Ohm R.A."/>
            <person name="Ortiz-Santana B."/>
            <person name="Ovrebo C."/>
            <person name="Racz N."/>
            <person name="Riley R."/>
            <person name="Savchenko A."/>
            <person name="Shiryaev A."/>
            <person name="Soop K."/>
            <person name="Spirin V."/>
            <person name="Szebenyi C."/>
            <person name="Tomsovsky M."/>
            <person name="Tulloss R.E."/>
            <person name="Uehling J."/>
            <person name="Grigoriev I.V."/>
            <person name="Vagvolgyi C."/>
            <person name="Papp T."/>
            <person name="Martin F.M."/>
            <person name="Miettinen O."/>
            <person name="Hibbett D.S."/>
            <person name="Nagy L.G."/>
        </authorList>
    </citation>
    <scope>NUCLEOTIDE SEQUENCE [LARGE SCALE GENOMIC DNA]</scope>
    <source>
        <strain evidence="2 3">OMC1185</strain>
    </source>
</reference>
<feature type="transmembrane region" description="Helical" evidence="1">
    <location>
        <begin position="20"/>
        <end position="42"/>
    </location>
</feature>
<proteinExistence type="predicted"/>
<dbReference type="Proteomes" id="UP000305948">
    <property type="component" value="Unassembled WGS sequence"/>
</dbReference>
<keyword evidence="3" id="KW-1185">Reference proteome</keyword>
<evidence type="ECO:0000256" key="1">
    <source>
        <dbReference type="SAM" id="Phobius"/>
    </source>
</evidence>
<keyword evidence="1" id="KW-1133">Transmembrane helix</keyword>
<keyword evidence="1" id="KW-0812">Transmembrane</keyword>
<dbReference type="AlphaFoldDB" id="A0A5C3MLL7"/>
<keyword evidence="1" id="KW-0472">Membrane</keyword>
<accession>A0A5C3MLL7</accession>
<organism evidence="2 3">
    <name type="scientific">Heliocybe sulcata</name>
    <dbReference type="NCBI Taxonomy" id="5364"/>
    <lineage>
        <taxon>Eukaryota</taxon>
        <taxon>Fungi</taxon>
        <taxon>Dikarya</taxon>
        <taxon>Basidiomycota</taxon>
        <taxon>Agaricomycotina</taxon>
        <taxon>Agaricomycetes</taxon>
        <taxon>Gloeophyllales</taxon>
        <taxon>Gloeophyllaceae</taxon>
        <taxon>Heliocybe</taxon>
    </lineage>
</organism>
<dbReference type="EMBL" id="ML213532">
    <property type="protein sequence ID" value="TFK46210.1"/>
    <property type="molecule type" value="Genomic_DNA"/>
</dbReference>
<gene>
    <name evidence="2" type="ORF">OE88DRAFT_1043546</name>
</gene>
<name>A0A5C3MLL7_9AGAM</name>
<protein>
    <submittedName>
        <fullName evidence="2">Uncharacterized protein</fullName>
    </submittedName>
</protein>
<sequence>MRTRGMARVNTMRMQRKLSAAYSTYLEVFIFTKAVSALVAVLGDVVQWSSRSRFLSSSITIAMSSFTGRLWSLEQCTLEMRHQNLRMHSQSIVYRLQEKLHATGTMNDLPLCGGLGTSQQE</sequence>
<evidence type="ECO:0000313" key="3">
    <source>
        <dbReference type="Proteomes" id="UP000305948"/>
    </source>
</evidence>
<evidence type="ECO:0000313" key="2">
    <source>
        <dbReference type="EMBL" id="TFK46210.1"/>
    </source>
</evidence>